<dbReference type="OrthoDB" id="7904364at2"/>
<feature type="chain" id="PRO_5009302585" description="DUF2125 domain-containing protein" evidence="2">
    <location>
        <begin position="20"/>
        <end position="510"/>
    </location>
</feature>
<accession>A0A1I4CL55</accession>
<evidence type="ECO:0000313" key="4">
    <source>
        <dbReference type="Proteomes" id="UP000323300"/>
    </source>
</evidence>
<sequence length="510" mass="53601">MRYILTIVSVLALGAPAFGQTVDSQGASRLTEALSRYVTADAFGKGVLAVAVDGDAYRITVDFTALAALLPKQDLAKFEIGAYSFKVKPRGDGKWDVAGDLIPNGSFEANGPDGLQKMQWTVVDGKFEGVYDPELAAFVSGSGSQTGLTMRSSDPKSQMDASIGAGTLTMEGTKSATGGVDFTSKQTMSDFLESIKVDDPETGINLPVTIRAREVSLDATGKGVRTKPFLDLIAFGVANGEETRLKANQAELKSLLRAALPFWDRIDGSYRFSDFAAESQVGSFGAKEFGITVGMDGIGKDGTLNYTFNVTGPKLPEQLLPAWSVPLLPTDISLSIGGANIDLDAVARKAIEAFDLNQDPPISAKVGAELSAQMMANLPKVVISRSIVRNKDSEIGVEGEVTFPDGKPEVNMTIDAAGYDKIVEALQAAAATDPQAGQYLPAMLAVKGFAKTLPDGRVQWAINRAADGSVRVNGVMLKPADPPTPEADELQDGGVSEPGQGDGGAILAPQ</sequence>
<dbReference type="Proteomes" id="UP000323300">
    <property type="component" value="Unassembled WGS sequence"/>
</dbReference>
<keyword evidence="2" id="KW-0732">Signal</keyword>
<dbReference type="EMBL" id="FOSL01000013">
    <property type="protein sequence ID" value="SFK80826.1"/>
    <property type="molecule type" value="Genomic_DNA"/>
</dbReference>
<evidence type="ECO:0000256" key="1">
    <source>
        <dbReference type="SAM" id="MobiDB-lite"/>
    </source>
</evidence>
<name>A0A1I4CL55_9HYPH</name>
<reference evidence="3 4" key="1">
    <citation type="submission" date="2016-10" db="EMBL/GenBank/DDBJ databases">
        <authorList>
            <person name="Varghese N."/>
            <person name="Submissions S."/>
        </authorList>
    </citation>
    <scope>NUCLEOTIDE SEQUENCE [LARGE SCALE GENOMIC DNA]</scope>
    <source>
        <strain evidence="3 4">DSM 21822</strain>
    </source>
</reference>
<dbReference type="AlphaFoldDB" id="A0A1I4CL55"/>
<keyword evidence="4" id="KW-1185">Reference proteome</keyword>
<proteinExistence type="predicted"/>
<dbReference type="RefSeq" id="WP_149762013.1">
    <property type="nucleotide sequence ID" value="NZ_BSPE01000003.1"/>
</dbReference>
<gene>
    <name evidence="3" type="ORF">SAMN04488498_11374</name>
</gene>
<organism evidence="3 4">
    <name type="scientific">Neomesorhizobium albiziae</name>
    <dbReference type="NCBI Taxonomy" id="335020"/>
    <lineage>
        <taxon>Bacteria</taxon>
        <taxon>Pseudomonadati</taxon>
        <taxon>Pseudomonadota</taxon>
        <taxon>Alphaproteobacteria</taxon>
        <taxon>Hyphomicrobiales</taxon>
        <taxon>Phyllobacteriaceae</taxon>
        <taxon>Neomesorhizobium</taxon>
    </lineage>
</organism>
<evidence type="ECO:0000313" key="3">
    <source>
        <dbReference type="EMBL" id="SFK80826.1"/>
    </source>
</evidence>
<evidence type="ECO:0008006" key="5">
    <source>
        <dbReference type="Google" id="ProtNLM"/>
    </source>
</evidence>
<feature type="signal peptide" evidence="2">
    <location>
        <begin position="1"/>
        <end position="19"/>
    </location>
</feature>
<evidence type="ECO:0000256" key="2">
    <source>
        <dbReference type="SAM" id="SignalP"/>
    </source>
</evidence>
<protein>
    <recommendedName>
        <fullName evidence="5">DUF2125 domain-containing protein</fullName>
    </recommendedName>
</protein>
<feature type="region of interest" description="Disordered" evidence="1">
    <location>
        <begin position="478"/>
        <end position="510"/>
    </location>
</feature>